<dbReference type="AlphaFoldDB" id="A0ABC8TDF0"/>
<organism evidence="3 4">
    <name type="scientific">Ilex paraguariensis</name>
    <name type="common">yerba mate</name>
    <dbReference type="NCBI Taxonomy" id="185542"/>
    <lineage>
        <taxon>Eukaryota</taxon>
        <taxon>Viridiplantae</taxon>
        <taxon>Streptophyta</taxon>
        <taxon>Embryophyta</taxon>
        <taxon>Tracheophyta</taxon>
        <taxon>Spermatophyta</taxon>
        <taxon>Magnoliopsida</taxon>
        <taxon>eudicotyledons</taxon>
        <taxon>Gunneridae</taxon>
        <taxon>Pentapetalae</taxon>
        <taxon>asterids</taxon>
        <taxon>campanulids</taxon>
        <taxon>Aquifoliales</taxon>
        <taxon>Aquifoliaceae</taxon>
        <taxon>Ilex</taxon>
    </lineage>
</organism>
<dbReference type="CDD" id="cd00519">
    <property type="entry name" value="Lipase_3"/>
    <property type="match status" value="1"/>
</dbReference>
<dbReference type="PANTHER" id="PTHR46086">
    <property type="entry name" value="ALPHA/BETA-HYDROLASES SUPERFAMILY PROTEIN"/>
    <property type="match status" value="1"/>
</dbReference>
<dbReference type="InterPro" id="IPR029058">
    <property type="entry name" value="AB_hydrolase_fold"/>
</dbReference>
<gene>
    <name evidence="3" type="ORF">ILEXP_LOCUS34686</name>
</gene>
<dbReference type="PANTHER" id="PTHR46086:SF17">
    <property type="entry name" value="ALPHA_BETA-HYDROLASES SUPERFAMILY PROTEIN"/>
    <property type="match status" value="1"/>
</dbReference>
<sequence>MAACSCNKSFSSDYMLLSPEDVGLCDLIRILFSSEIEKRKFVDCQKGTEEPFKRRWLIFVSVLSQKFLRSVSKPMAWFGSVAEHWLNLLSSNRNFGVLVLNFLRGKVVVPDKKSATFLSFTGNMDKRVELDKNIKVGDSRYYAALSMMASKASYENKAYIEATVTDHWKMKFLGSYDFWNDYQEKATTQAFMLQDKIDDPELIMVSFRGTETFDADAWSSDIDLSWYELPEMGKVHGGFMKALGLQKNKGWPNEIEQANNEPAVAYYAIREMLRELLRTNEKAKIIITGHSLGGALAILFASVLAFHREEGLLERLEGVYTFGQPRVGDEKFGEYMEEKLRKYGIRYYRFVYCNDIVPRLPYDDRTLMFKHFGTCFYYDSFYKGKILPEEPNKNYFSPLWAIPKMLNAIWELIRSFVIPYTKGKEYKEGGLLQLLRLIGVVIPGVPAHCLQDYVNATRLGSPDLYLKVEDQRKKFEELNKP</sequence>
<dbReference type="InterPro" id="IPR002921">
    <property type="entry name" value="Fungal_lipase-type"/>
</dbReference>
<feature type="domain" description="Fungal lipase-type" evidence="2">
    <location>
        <begin position="205"/>
        <end position="363"/>
    </location>
</feature>
<dbReference type="Gene3D" id="3.40.50.1820">
    <property type="entry name" value="alpha/beta hydrolase"/>
    <property type="match status" value="1"/>
</dbReference>
<name>A0ABC8TDF0_9AQUA</name>
<reference evidence="3 4" key="1">
    <citation type="submission" date="2024-02" db="EMBL/GenBank/DDBJ databases">
        <authorList>
            <person name="Vignale AGUSTIN F."/>
            <person name="Sosa J E."/>
            <person name="Modenutti C."/>
        </authorList>
    </citation>
    <scope>NUCLEOTIDE SEQUENCE [LARGE SCALE GENOMIC DNA]</scope>
</reference>
<accession>A0ABC8TDF0</accession>
<proteinExistence type="predicted"/>
<dbReference type="EMBL" id="CAUOFW020004393">
    <property type="protein sequence ID" value="CAK9165520.1"/>
    <property type="molecule type" value="Genomic_DNA"/>
</dbReference>
<dbReference type="SUPFAM" id="SSF53474">
    <property type="entry name" value="alpha/beta-Hydrolases"/>
    <property type="match status" value="1"/>
</dbReference>
<keyword evidence="4" id="KW-1185">Reference proteome</keyword>
<protein>
    <recommendedName>
        <fullName evidence="2">Fungal lipase-type domain-containing protein</fullName>
    </recommendedName>
</protein>
<dbReference type="InterPro" id="IPR044819">
    <property type="entry name" value="OBL-like"/>
</dbReference>
<evidence type="ECO:0000259" key="2">
    <source>
        <dbReference type="Pfam" id="PF01764"/>
    </source>
</evidence>
<evidence type="ECO:0000256" key="1">
    <source>
        <dbReference type="ARBA" id="ARBA00022801"/>
    </source>
</evidence>
<comment type="caution">
    <text evidence="3">The sequence shown here is derived from an EMBL/GenBank/DDBJ whole genome shotgun (WGS) entry which is preliminary data.</text>
</comment>
<dbReference type="Pfam" id="PF01764">
    <property type="entry name" value="Lipase_3"/>
    <property type="match status" value="1"/>
</dbReference>
<dbReference type="GO" id="GO:0016787">
    <property type="term" value="F:hydrolase activity"/>
    <property type="evidence" value="ECO:0007669"/>
    <property type="project" value="UniProtKB-KW"/>
</dbReference>
<keyword evidence="1" id="KW-0378">Hydrolase</keyword>
<evidence type="ECO:0000313" key="4">
    <source>
        <dbReference type="Proteomes" id="UP001642360"/>
    </source>
</evidence>
<evidence type="ECO:0000313" key="3">
    <source>
        <dbReference type="EMBL" id="CAK9165520.1"/>
    </source>
</evidence>
<dbReference type="Proteomes" id="UP001642360">
    <property type="component" value="Unassembled WGS sequence"/>
</dbReference>